<dbReference type="SUPFAM" id="SSF51658">
    <property type="entry name" value="Xylose isomerase-like"/>
    <property type="match status" value="1"/>
</dbReference>
<dbReference type="PATRIC" id="fig|1618995.3.peg.844"/>
<evidence type="ECO:0000259" key="1">
    <source>
        <dbReference type="Pfam" id="PF01261"/>
    </source>
</evidence>
<dbReference type="EMBL" id="LBWG01000021">
    <property type="protein sequence ID" value="KKR03707.1"/>
    <property type="molecule type" value="Genomic_DNA"/>
</dbReference>
<dbReference type="GO" id="GO:0016853">
    <property type="term" value="F:isomerase activity"/>
    <property type="evidence" value="ECO:0007669"/>
    <property type="project" value="UniProtKB-KW"/>
</dbReference>
<evidence type="ECO:0000313" key="3">
    <source>
        <dbReference type="Proteomes" id="UP000033935"/>
    </source>
</evidence>
<gene>
    <name evidence="2" type="ORF">UT30_C0021G0006</name>
</gene>
<comment type="caution">
    <text evidence="2">The sequence shown here is derived from an EMBL/GenBank/DDBJ whole genome shotgun (WGS) entry which is preliminary data.</text>
</comment>
<dbReference type="AlphaFoldDB" id="A0A0G0QQ01"/>
<dbReference type="Proteomes" id="UP000033935">
    <property type="component" value="Unassembled WGS sequence"/>
</dbReference>
<feature type="domain" description="Xylose isomerase-like TIM barrel" evidence="1">
    <location>
        <begin position="62"/>
        <end position="243"/>
    </location>
</feature>
<dbReference type="Gene3D" id="3.20.20.150">
    <property type="entry name" value="Divalent-metal-dependent TIM barrel enzymes"/>
    <property type="match status" value="1"/>
</dbReference>
<keyword evidence="2" id="KW-0413">Isomerase</keyword>
<organism evidence="2 3">
    <name type="scientific">Candidatus Uhrbacteria bacterium GW2011_GWF2_39_13</name>
    <dbReference type="NCBI Taxonomy" id="1618995"/>
    <lineage>
        <taxon>Bacteria</taxon>
        <taxon>Candidatus Uhriibacteriota</taxon>
    </lineage>
</organism>
<dbReference type="InterPro" id="IPR036237">
    <property type="entry name" value="Xyl_isomerase-like_sf"/>
</dbReference>
<dbReference type="PANTHER" id="PTHR12110">
    <property type="entry name" value="HYDROXYPYRUVATE ISOMERASE"/>
    <property type="match status" value="1"/>
</dbReference>
<evidence type="ECO:0000313" key="2">
    <source>
        <dbReference type="EMBL" id="KKR03707.1"/>
    </source>
</evidence>
<accession>A0A0G0QQ01</accession>
<proteinExistence type="predicted"/>
<reference evidence="2 3" key="1">
    <citation type="journal article" date="2015" name="Nature">
        <title>rRNA introns, odd ribosomes, and small enigmatic genomes across a large radiation of phyla.</title>
        <authorList>
            <person name="Brown C.T."/>
            <person name="Hug L.A."/>
            <person name="Thomas B.C."/>
            <person name="Sharon I."/>
            <person name="Castelle C.J."/>
            <person name="Singh A."/>
            <person name="Wilkins M.J."/>
            <person name="Williams K.H."/>
            <person name="Banfield J.F."/>
        </authorList>
    </citation>
    <scope>NUCLEOTIDE SEQUENCE [LARGE SCALE GENOMIC DNA]</scope>
</reference>
<name>A0A0G0QQ01_9BACT</name>
<dbReference type="InterPro" id="IPR013022">
    <property type="entry name" value="Xyl_isomerase-like_TIM-brl"/>
</dbReference>
<sequence>MVLKERIGFFLPSLGFTNPSDSIDFVKKRGGLVQAWTISAILAHEQKYGIPFDFLKKKFCSGRLKISSLSGYMDWTDENKNHQRKEEFKRIVNQCAELKTDIICTETGRNFSERNDEKAWFILTKSIRELCRFAETKNVRIAIEMGRRDLVFGIAAFKKLQDTVGCNNLKINFDPANLFRGGLNPVDVLEELKGDIVQVHLKDADKNGMSPLTKGNVDFLRIFDILENNGYKGNYIIEQEYVDKRMHERVNNDYETAIQKFCNVKIFKRKHEFL</sequence>
<dbReference type="InterPro" id="IPR050312">
    <property type="entry name" value="IolE/XylAMocC-like"/>
</dbReference>
<dbReference type="Pfam" id="PF01261">
    <property type="entry name" value="AP_endonuc_2"/>
    <property type="match status" value="1"/>
</dbReference>
<protein>
    <submittedName>
        <fullName evidence="2">Xylose isomerase domain protein TIM barrel</fullName>
    </submittedName>
</protein>